<evidence type="ECO:0000256" key="5">
    <source>
        <dbReference type="ARBA" id="ARBA00023136"/>
    </source>
</evidence>
<dbReference type="VEuPathDB" id="FungiDB:FOIG_06274"/>
<feature type="transmembrane region" description="Helical" evidence="6">
    <location>
        <begin position="198"/>
        <end position="217"/>
    </location>
</feature>
<dbReference type="VEuPathDB" id="FungiDB:FOMG_11734"/>
<evidence type="ECO:0000256" key="6">
    <source>
        <dbReference type="SAM" id="Phobius"/>
    </source>
</evidence>
<feature type="transmembrane region" description="Helical" evidence="6">
    <location>
        <begin position="136"/>
        <end position="155"/>
    </location>
</feature>
<dbReference type="VEuPathDB" id="FungiDB:FOC4_g10010792"/>
<feature type="transmembrane region" description="Helical" evidence="6">
    <location>
        <begin position="319"/>
        <end position="340"/>
    </location>
</feature>
<comment type="similarity">
    <text evidence="2">Belongs to the amino acid/polyamine transporter 2 family.</text>
</comment>
<dbReference type="GO" id="GO:0016020">
    <property type="term" value="C:membrane"/>
    <property type="evidence" value="ECO:0007669"/>
    <property type="project" value="UniProtKB-SubCell"/>
</dbReference>
<evidence type="ECO:0000256" key="2">
    <source>
        <dbReference type="ARBA" id="ARBA00008066"/>
    </source>
</evidence>
<feature type="transmembrane region" description="Helical" evidence="6">
    <location>
        <begin position="278"/>
        <end position="299"/>
    </location>
</feature>
<dbReference type="EMBL" id="MRCX01000213">
    <property type="protein sequence ID" value="RKK67797.1"/>
    <property type="molecule type" value="Genomic_DNA"/>
</dbReference>
<dbReference type="VEuPathDB" id="FungiDB:FOC1_g10011880"/>
<accession>A0A420MIG4</accession>
<feature type="transmembrane region" description="Helical" evidence="6">
    <location>
        <begin position="88"/>
        <end position="108"/>
    </location>
</feature>
<comment type="caution">
    <text evidence="8">The sequence shown here is derived from an EMBL/GenBank/DDBJ whole genome shotgun (WGS) entry which is preliminary data.</text>
</comment>
<dbReference type="PANTHER" id="PTHR22950">
    <property type="entry name" value="AMINO ACID TRANSPORTER"/>
    <property type="match status" value="1"/>
</dbReference>
<reference evidence="8 9" key="1">
    <citation type="journal article" date="2018" name="Sci. Rep.">
        <title>Characterisation of pathogen-specific regions and novel effector candidates in Fusarium oxysporum f. sp. cepae.</title>
        <authorList>
            <person name="Armitage A.D."/>
            <person name="Taylor A."/>
            <person name="Sobczyk M.K."/>
            <person name="Baxter L."/>
            <person name="Greenfield B.P."/>
            <person name="Bates H.J."/>
            <person name="Wilson F."/>
            <person name="Jackson A.C."/>
            <person name="Ott S."/>
            <person name="Harrison R.J."/>
            <person name="Clarkson J.P."/>
        </authorList>
    </citation>
    <scope>NUCLEOTIDE SEQUENCE [LARGE SCALE GENOMIC DNA]</scope>
    <source>
        <strain evidence="8 9">Fo_A13</strain>
    </source>
</reference>
<keyword evidence="5 6" id="KW-0472">Membrane</keyword>
<dbReference type="InterPro" id="IPR013057">
    <property type="entry name" value="AA_transpt_TM"/>
</dbReference>
<evidence type="ECO:0000256" key="3">
    <source>
        <dbReference type="ARBA" id="ARBA00022692"/>
    </source>
</evidence>
<dbReference type="VEuPathDB" id="FungiDB:FOXG_05857"/>
<organism evidence="8 9">
    <name type="scientific">Fusarium oxysporum</name>
    <name type="common">Fusarium vascular wilt</name>
    <dbReference type="NCBI Taxonomy" id="5507"/>
    <lineage>
        <taxon>Eukaryota</taxon>
        <taxon>Fungi</taxon>
        <taxon>Dikarya</taxon>
        <taxon>Ascomycota</taxon>
        <taxon>Pezizomycotina</taxon>
        <taxon>Sordariomycetes</taxon>
        <taxon>Hypocreomycetidae</taxon>
        <taxon>Hypocreales</taxon>
        <taxon>Nectriaceae</taxon>
        <taxon>Fusarium</taxon>
        <taxon>Fusarium oxysporum species complex</taxon>
    </lineage>
</organism>
<feature type="transmembrane region" description="Helical" evidence="6">
    <location>
        <begin position="167"/>
        <end position="186"/>
    </location>
</feature>
<feature type="transmembrane region" description="Helical" evidence="6">
    <location>
        <begin position="425"/>
        <end position="447"/>
    </location>
</feature>
<feature type="domain" description="Amino acid transporter transmembrane" evidence="7">
    <location>
        <begin position="57"/>
        <end position="449"/>
    </location>
</feature>
<evidence type="ECO:0000313" key="8">
    <source>
        <dbReference type="EMBL" id="RKK67797.1"/>
    </source>
</evidence>
<dbReference type="Proteomes" id="UP000285084">
    <property type="component" value="Unassembled WGS sequence"/>
</dbReference>
<gene>
    <name evidence="8" type="ORF">BFJ69_g14192</name>
</gene>
<sequence length="470" mass="51193">MNTFTQQSDSLATTKDLSGLNSDQIINIDDSYDQTTGTVTEFEKQKTAEGEAHFQRLGWKRLAVILVVEAIGLGVFSLPGAFATLGVIAGVFCCISLGLMAIYTAWIIGKVKVLFPAIQSYGDIGGLLMGRFGEELFGAMYVLQLILMTSSYVLTGTISFNILSDDVTFGLVFSVVSGVLLFILAIMPSFAEAAILGYIDLLSVMTAILVTVIASGVDAANKPGGLSAVDWSAWPDPDATFKDGMVAICNMLFAYCFAMYMTPFMSEMHTPTDFMKSVWTLGILEIFVYTLTGTLIYVFVGKDVQSPALLSLSGVLPKVAFGVALPVIFISGAIGNTVTARYIHFRFHKDSVTRFINTPKGWITWLLVLFGITLCAWILGESIPFFNDLLSLSSALFVSGFILYFPAVMWYMLICKGKWYARGNLLHAIACIFVFAFGILVLVGGTYSTAMDIKHHYDTGAFRVPFSCEA</sequence>
<dbReference type="Pfam" id="PF01490">
    <property type="entry name" value="Aa_trans"/>
    <property type="match status" value="1"/>
</dbReference>
<proteinExistence type="inferred from homology"/>
<evidence type="ECO:0000256" key="4">
    <source>
        <dbReference type="ARBA" id="ARBA00022989"/>
    </source>
</evidence>
<dbReference type="GO" id="GO:0015179">
    <property type="term" value="F:L-amino acid transmembrane transporter activity"/>
    <property type="evidence" value="ECO:0007669"/>
    <property type="project" value="TreeGrafter"/>
</dbReference>
<protein>
    <submittedName>
        <fullName evidence="8">N amino acid transport system protein</fullName>
    </submittedName>
</protein>
<feature type="transmembrane region" description="Helical" evidence="6">
    <location>
        <begin position="244"/>
        <end position="266"/>
    </location>
</feature>
<name>A0A420MIG4_FUSOX</name>
<dbReference type="VEuPathDB" id="FungiDB:FOZG_07748"/>
<feature type="transmembrane region" description="Helical" evidence="6">
    <location>
        <begin position="392"/>
        <end position="413"/>
    </location>
</feature>
<evidence type="ECO:0000259" key="7">
    <source>
        <dbReference type="Pfam" id="PF01490"/>
    </source>
</evidence>
<keyword evidence="3 6" id="KW-0812">Transmembrane</keyword>
<evidence type="ECO:0000256" key="1">
    <source>
        <dbReference type="ARBA" id="ARBA00004141"/>
    </source>
</evidence>
<dbReference type="VEuPathDB" id="FungiDB:HZS61_011271"/>
<dbReference type="AlphaFoldDB" id="A0A420MIG4"/>
<feature type="transmembrane region" description="Helical" evidence="6">
    <location>
        <begin position="361"/>
        <end position="380"/>
    </location>
</feature>
<evidence type="ECO:0000313" key="9">
    <source>
        <dbReference type="Proteomes" id="UP000285084"/>
    </source>
</evidence>
<comment type="subcellular location">
    <subcellularLocation>
        <location evidence="1">Membrane</location>
        <topology evidence="1">Multi-pass membrane protein</topology>
    </subcellularLocation>
</comment>
<dbReference type="PANTHER" id="PTHR22950:SF8">
    <property type="entry name" value="AMINO ACID TRANSPORTER (EUROFUNG)"/>
    <property type="match status" value="1"/>
</dbReference>
<keyword evidence="4 6" id="KW-1133">Transmembrane helix</keyword>
<feature type="transmembrane region" description="Helical" evidence="6">
    <location>
        <begin position="62"/>
        <end position="82"/>
    </location>
</feature>